<organism evidence="2 3">
    <name type="scientific">Bosea rubneri</name>
    <dbReference type="NCBI Taxonomy" id="3075434"/>
    <lineage>
        <taxon>Bacteria</taxon>
        <taxon>Pseudomonadati</taxon>
        <taxon>Pseudomonadota</taxon>
        <taxon>Alphaproteobacteria</taxon>
        <taxon>Hyphomicrobiales</taxon>
        <taxon>Boseaceae</taxon>
        <taxon>Bosea</taxon>
    </lineage>
</organism>
<protein>
    <submittedName>
        <fullName evidence="2">M15 family metallopeptidase</fullName>
    </submittedName>
</protein>
<proteinExistence type="predicted"/>
<comment type="caution">
    <text evidence="2">The sequence shown here is derived from an EMBL/GenBank/DDBJ whole genome shotgun (WGS) entry which is preliminary data.</text>
</comment>
<gene>
    <name evidence="2" type="ORF">RKE40_00415</name>
</gene>
<keyword evidence="3" id="KW-1185">Reference proteome</keyword>
<name>A0ABU3S0M6_9HYPH</name>
<dbReference type="CDD" id="cd14845">
    <property type="entry name" value="L-Ala-D-Glu_peptidase_like"/>
    <property type="match status" value="1"/>
</dbReference>
<dbReference type="RefSeq" id="WP_316016271.1">
    <property type="nucleotide sequence ID" value="NZ_JAWDID010000001.1"/>
</dbReference>
<evidence type="ECO:0000313" key="3">
    <source>
        <dbReference type="Proteomes" id="UP001254257"/>
    </source>
</evidence>
<reference evidence="2 3" key="1">
    <citation type="submission" date="2023-09" db="EMBL/GenBank/DDBJ databases">
        <title>Whole genome shotgun sequencing (WGS) of Bosea sp. ZW T0_25, isolated from stored onions (Allium cepa).</title>
        <authorList>
            <person name="Stoll D.A."/>
            <person name="Huch M."/>
        </authorList>
    </citation>
    <scope>NUCLEOTIDE SEQUENCE [LARGE SCALE GENOMIC DNA]</scope>
    <source>
        <strain evidence="2 3">ZW T0_25</strain>
    </source>
</reference>
<dbReference type="SUPFAM" id="SSF55166">
    <property type="entry name" value="Hedgehog/DD-peptidase"/>
    <property type="match status" value="1"/>
</dbReference>
<dbReference type="InterPro" id="IPR009045">
    <property type="entry name" value="Zn_M74/Hedgehog-like"/>
</dbReference>
<dbReference type="Gene3D" id="3.30.1380.10">
    <property type="match status" value="1"/>
</dbReference>
<accession>A0ABU3S0M6</accession>
<dbReference type="EMBL" id="JAWDID010000001">
    <property type="protein sequence ID" value="MDU0338320.1"/>
    <property type="molecule type" value="Genomic_DNA"/>
</dbReference>
<dbReference type="Pfam" id="PF13539">
    <property type="entry name" value="Peptidase_M15_4"/>
    <property type="match status" value="1"/>
</dbReference>
<dbReference type="InterPro" id="IPR039561">
    <property type="entry name" value="Peptidase_M15C"/>
</dbReference>
<evidence type="ECO:0000259" key="1">
    <source>
        <dbReference type="Pfam" id="PF13539"/>
    </source>
</evidence>
<sequence>MKLNERSEKNLVGVHPDLVKVVRKAAELTAVSFIVTEGVRTLERQRQLVAKGAAQTLRSRHIPENNQSRMSCAVDLAALVGGQVRWDWPLYERLAVAMKMAAQAVGVPLEWGGDWRSFKDGPHFQLPWQTYP</sequence>
<evidence type="ECO:0000313" key="2">
    <source>
        <dbReference type="EMBL" id="MDU0338320.1"/>
    </source>
</evidence>
<feature type="domain" description="Peptidase M15C" evidence="1">
    <location>
        <begin position="70"/>
        <end position="126"/>
    </location>
</feature>
<dbReference type="Proteomes" id="UP001254257">
    <property type="component" value="Unassembled WGS sequence"/>
</dbReference>